<sequence length="64" mass="7476">MSTAIKPKDFDLFYFFINIYICTFNLRRTLHSALSSLITLRCHILVNKNNSLSYNCDSREIDIA</sequence>
<reference evidence="1 2" key="1">
    <citation type="submission" date="2015-04" db="EMBL/GenBank/DDBJ databases">
        <authorList>
            <person name="Syromyatnikov M.Y."/>
            <person name="Popov V.N."/>
        </authorList>
    </citation>
    <scope>NUCLEOTIDE SEQUENCE [LARGE SCALE GENOMIC DNA]</scope>
</reference>
<keyword evidence="2" id="KW-1185">Reference proteome</keyword>
<evidence type="ECO:0000313" key="1">
    <source>
        <dbReference type="EMBL" id="CRL06904.1"/>
    </source>
</evidence>
<name>A0A1J1J3G1_9DIPT</name>
<gene>
    <name evidence="1" type="ORF">CLUMA_CG019912</name>
</gene>
<organism evidence="1 2">
    <name type="scientific">Clunio marinus</name>
    <dbReference type="NCBI Taxonomy" id="568069"/>
    <lineage>
        <taxon>Eukaryota</taxon>
        <taxon>Metazoa</taxon>
        <taxon>Ecdysozoa</taxon>
        <taxon>Arthropoda</taxon>
        <taxon>Hexapoda</taxon>
        <taxon>Insecta</taxon>
        <taxon>Pterygota</taxon>
        <taxon>Neoptera</taxon>
        <taxon>Endopterygota</taxon>
        <taxon>Diptera</taxon>
        <taxon>Nematocera</taxon>
        <taxon>Chironomoidea</taxon>
        <taxon>Chironomidae</taxon>
        <taxon>Clunio</taxon>
    </lineage>
</organism>
<dbReference type="Proteomes" id="UP000183832">
    <property type="component" value="Unassembled WGS sequence"/>
</dbReference>
<dbReference type="AlphaFoldDB" id="A0A1J1J3G1"/>
<protein>
    <submittedName>
        <fullName evidence="1">CLUMA_CG019912, isoform A</fullName>
    </submittedName>
</protein>
<dbReference type="EMBL" id="CVRI01000067">
    <property type="protein sequence ID" value="CRL06904.1"/>
    <property type="molecule type" value="Genomic_DNA"/>
</dbReference>
<accession>A0A1J1J3G1</accession>
<evidence type="ECO:0000313" key="2">
    <source>
        <dbReference type="Proteomes" id="UP000183832"/>
    </source>
</evidence>
<proteinExistence type="predicted"/>